<organism evidence="2 3">
    <name type="scientific">Ascodesmis nigricans</name>
    <dbReference type="NCBI Taxonomy" id="341454"/>
    <lineage>
        <taxon>Eukaryota</taxon>
        <taxon>Fungi</taxon>
        <taxon>Dikarya</taxon>
        <taxon>Ascomycota</taxon>
        <taxon>Pezizomycotina</taxon>
        <taxon>Pezizomycetes</taxon>
        <taxon>Pezizales</taxon>
        <taxon>Ascodesmidaceae</taxon>
        <taxon>Ascodesmis</taxon>
    </lineage>
</organism>
<evidence type="ECO:0000256" key="1">
    <source>
        <dbReference type="SAM" id="MobiDB-lite"/>
    </source>
</evidence>
<dbReference type="InParanoid" id="A0A4S2N5V7"/>
<gene>
    <name evidence="2" type="ORF">EX30DRAFT_587</name>
</gene>
<feature type="compositionally biased region" description="Low complexity" evidence="1">
    <location>
        <begin position="1"/>
        <end position="23"/>
    </location>
</feature>
<evidence type="ECO:0000313" key="3">
    <source>
        <dbReference type="Proteomes" id="UP000298138"/>
    </source>
</evidence>
<dbReference type="Proteomes" id="UP000298138">
    <property type="component" value="Unassembled WGS sequence"/>
</dbReference>
<evidence type="ECO:0000313" key="2">
    <source>
        <dbReference type="EMBL" id="TGZ84464.1"/>
    </source>
</evidence>
<reference evidence="2 3" key="1">
    <citation type="submission" date="2019-04" db="EMBL/GenBank/DDBJ databases">
        <title>Comparative genomics and transcriptomics to analyze fruiting body development in filamentous ascomycetes.</title>
        <authorList>
            <consortium name="DOE Joint Genome Institute"/>
            <person name="Lutkenhaus R."/>
            <person name="Traeger S."/>
            <person name="Breuer J."/>
            <person name="Kuo A."/>
            <person name="Lipzen A."/>
            <person name="Pangilinan J."/>
            <person name="Dilworth D."/>
            <person name="Sandor L."/>
            <person name="Poggeler S."/>
            <person name="Barry K."/>
            <person name="Grigoriev I.V."/>
            <person name="Nowrousian M."/>
        </authorList>
    </citation>
    <scope>NUCLEOTIDE SEQUENCE [LARGE SCALE GENOMIC DNA]</scope>
    <source>
        <strain evidence="2 3">CBS 389.68</strain>
    </source>
</reference>
<dbReference type="EMBL" id="ML220112">
    <property type="protein sequence ID" value="TGZ84464.1"/>
    <property type="molecule type" value="Genomic_DNA"/>
</dbReference>
<proteinExistence type="predicted"/>
<keyword evidence="3" id="KW-1185">Reference proteome</keyword>
<feature type="region of interest" description="Disordered" evidence="1">
    <location>
        <begin position="1"/>
        <end position="24"/>
    </location>
</feature>
<protein>
    <submittedName>
        <fullName evidence="2">Uncharacterized protein</fullName>
    </submittedName>
</protein>
<sequence>MFSSSNPSAPLSSSHAPSAASRRSLLHHGLPPPRHFASAHPMPHSPCSSSCMILRTFHTLNRFRPHAFHFDSAPRWFANESLHPFASNVPVNNLQGRGLYMPWWTGASYTQVRPPPPKLMCLFVRLAAPVVCFSWILERLQRRRDISTATTTNEQTTTCGGSDH</sequence>
<accession>A0A4S2N5V7</accession>
<name>A0A4S2N5V7_9PEZI</name>
<dbReference type="AlphaFoldDB" id="A0A4S2N5V7"/>